<dbReference type="HAMAP" id="MF_02065">
    <property type="entry name" value="MltG"/>
    <property type="match status" value="1"/>
</dbReference>
<evidence type="ECO:0000256" key="6">
    <source>
        <dbReference type="ARBA" id="ARBA00023316"/>
    </source>
</evidence>
<keyword evidence="6 7" id="KW-0961">Cell wall biogenesis/degradation</keyword>
<feature type="transmembrane region" description="Helical" evidence="7">
    <location>
        <begin position="150"/>
        <end position="172"/>
    </location>
</feature>
<feature type="compositionally biased region" description="Low complexity" evidence="8">
    <location>
        <begin position="92"/>
        <end position="120"/>
    </location>
</feature>
<dbReference type="Gene3D" id="3.30.1490.480">
    <property type="entry name" value="Endolytic murein transglycosylase"/>
    <property type="match status" value="1"/>
</dbReference>
<dbReference type="OrthoDB" id="9814591at2"/>
<feature type="compositionally biased region" description="Low complexity" evidence="8">
    <location>
        <begin position="53"/>
        <end position="80"/>
    </location>
</feature>
<dbReference type="EC" id="4.2.2.29" evidence="7"/>
<evidence type="ECO:0000256" key="5">
    <source>
        <dbReference type="ARBA" id="ARBA00023239"/>
    </source>
</evidence>
<evidence type="ECO:0000256" key="7">
    <source>
        <dbReference type="HAMAP-Rule" id="MF_02065"/>
    </source>
</evidence>
<reference evidence="9 10" key="1">
    <citation type="submission" date="2018-10" db="EMBL/GenBank/DDBJ databases">
        <title>Sequencing the genomes of 1000 actinobacteria strains.</title>
        <authorList>
            <person name="Klenk H.-P."/>
        </authorList>
    </citation>
    <scope>NUCLEOTIDE SEQUENCE [LARGE SCALE GENOMIC DNA]</scope>
    <source>
        <strain evidence="9 10">DSM 17894</strain>
    </source>
</reference>
<dbReference type="GO" id="GO:0071555">
    <property type="term" value="P:cell wall organization"/>
    <property type="evidence" value="ECO:0007669"/>
    <property type="project" value="UniProtKB-KW"/>
</dbReference>
<evidence type="ECO:0000256" key="8">
    <source>
        <dbReference type="SAM" id="MobiDB-lite"/>
    </source>
</evidence>
<feature type="compositionally biased region" description="Polar residues" evidence="8">
    <location>
        <begin position="15"/>
        <end position="26"/>
    </location>
</feature>
<dbReference type="GO" id="GO:0009252">
    <property type="term" value="P:peptidoglycan biosynthetic process"/>
    <property type="evidence" value="ECO:0007669"/>
    <property type="project" value="UniProtKB-UniRule"/>
</dbReference>
<comment type="function">
    <text evidence="7">Functions as a peptidoglycan terminase that cleaves nascent peptidoglycan strands endolytically to terminate their elongation.</text>
</comment>
<dbReference type="GO" id="GO:0008932">
    <property type="term" value="F:lytic endotransglycosylase activity"/>
    <property type="evidence" value="ECO:0007669"/>
    <property type="project" value="UniProtKB-UniRule"/>
</dbReference>
<evidence type="ECO:0000256" key="1">
    <source>
        <dbReference type="ARBA" id="ARBA00022475"/>
    </source>
</evidence>
<evidence type="ECO:0000313" key="9">
    <source>
        <dbReference type="EMBL" id="RKR74091.1"/>
    </source>
</evidence>
<comment type="catalytic activity">
    <reaction evidence="7">
        <text>a peptidoglycan chain = a peptidoglycan chain with N-acetyl-1,6-anhydromuramyl-[peptide] at the reducing end + a peptidoglycan chain with N-acetylglucosamine at the non-reducing end.</text>
        <dbReference type="EC" id="4.2.2.29"/>
    </reaction>
</comment>
<dbReference type="NCBIfam" id="TIGR00247">
    <property type="entry name" value="endolytic transglycosylase MltG"/>
    <property type="match status" value="1"/>
</dbReference>
<sequence>MADEPSWDEIFSGSAAGQTTSNQAGTPSRAPSADDLPAPMTRRERRERERLAQEQAETRTAPTASAPSAPAATPGEPSPTLLAASPHEPADTADTVETPATAPAAAGAAAAPKPKAGRSSRPPRDPKPPRQKSPKAQKAPREKKSHRRGAIILVIVLVVVLGGGTAGGFTIYNQYGPKVAALFGAKPSDDYTGSGDGKKVDFTIVSGDIGSTISKKLAAAHITKSASAPYKILLANQNIQFQPGTYSMFEHMSAQSAIDRLQDSNSLITTKLVIPEGTSLKGIIRLMSSVTKIPLATVTAAAKDYRSYGLPSNATSLEGYLFPATYDLQPGKTANFYFQQMVDTMKQHLIDAGVSEPNWEHTIIFASLVQKEAGLAADFPKVARVFQNRIDQGMLLQSDATVAYGAGTTNTVTTTDAQRADASNPYNTYVHKGLPPGPISNPGDVAINAVLHPATGSWLYFVTVNLETGETVFSTTYADHQKAVAQFQAWLRAHPTYQ</sequence>
<comment type="caution">
    <text evidence="9">The sequence shown here is derived from an EMBL/GenBank/DDBJ whole genome shotgun (WGS) entry which is preliminary data.</text>
</comment>
<dbReference type="RefSeq" id="WP_121368874.1">
    <property type="nucleotide sequence ID" value="NZ_RBKS01000001.1"/>
</dbReference>
<evidence type="ECO:0000313" key="10">
    <source>
        <dbReference type="Proteomes" id="UP000280008"/>
    </source>
</evidence>
<feature type="region of interest" description="Disordered" evidence="8">
    <location>
        <begin position="1"/>
        <end position="145"/>
    </location>
</feature>
<feature type="site" description="Important for catalytic activity" evidence="7">
    <location>
        <position position="372"/>
    </location>
</feature>
<feature type="compositionally biased region" description="Basic and acidic residues" evidence="8">
    <location>
        <begin position="41"/>
        <end position="52"/>
    </location>
</feature>
<accession>A0A495IFG8</accession>
<dbReference type="PANTHER" id="PTHR30518">
    <property type="entry name" value="ENDOLYTIC MUREIN TRANSGLYCOSYLASE"/>
    <property type="match status" value="1"/>
</dbReference>
<dbReference type="PANTHER" id="PTHR30518:SF2">
    <property type="entry name" value="ENDOLYTIC MUREIN TRANSGLYCOSYLASE"/>
    <property type="match status" value="1"/>
</dbReference>
<dbReference type="EMBL" id="RBKS01000001">
    <property type="protein sequence ID" value="RKR74091.1"/>
    <property type="molecule type" value="Genomic_DNA"/>
</dbReference>
<dbReference type="CDD" id="cd08010">
    <property type="entry name" value="MltG_like"/>
    <property type="match status" value="1"/>
</dbReference>
<dbReference type="Proteomes" id="UP000280008">
    <property type="component" value="Unassembled WGS sequence"/>
</dbReference>
<dbReference type="AlphaFoldDB" id="A0A495IFG8"/>
<keyword evidence="10" id="KW-1185">Reference proteome</keyword>
<name>A0A495IFG8_9MICO</name>
<dbReference type="GO" id="GO:0005886">
    <property type="term" value="C:plasma membrane"/>
    <property type="evidence" value="ECO:0007669"/>
    <property type="project" value="UniProtKB-SubCell"/>
</dbReference>
<gene>
    <name evidence="7" type="primary">mltG</name>
    <name evidence="9" type="ORF">C8E83_1197</name>
</gene>
<comment type="subcellular location">
    <subcellularLocation>
        <location evidence="7">Cell membrane</location>
        <topology evidence="7">Single-pass membrane protein</topology>
    </subcellularLocation>
</comment>
<keyword evidence="3 7" id="KW-1133">Transmembrane helix</keyword>
<keyword evidence="1 7" id="KW-1003">Cell membrane</keyword>
<protein>
    <recommendedName>
        <fullName evidence="7">Endolytic murein transglycosylase</fullName>
        <ecNumber evidence="7">4.2.2.29</ecNumber>
    </recommendedName>
    <alternativeName>
        <fullName evidence="7">Peptidoglycan lytic transglycosylase</fullName>
    </alternativeName>
    <alternativeName>
        <fullName evidence="7">Peptidoglycan polymerization terminase</fullName>
    </alternativeName>
</protein>
<evidence type="ECO:0000256" key="4">
    <source>
        <dbReference type="ARBA" id="ARBA00023136"/>
    </source>
</evidence>
<keyword evidence="5 7" id="KW-0456">Lyase</keyword>
<evidence type="ECO:0000256" key="2">
    <source>
        <dbReference type="ARBA" id="ARBA00022692"/>
    </source>
</evidence>
<keyword evidence="4 7" id="KW-0472">Membrane</keyword>
<dbReference type="Gene3D" id="3.30.160.60">
    <property type="entry name" value="Classic Zinc Finger"/>
    <property type="match status" value="1"/>
</dbReference>
<dbReference type="Pfam" id="PF02618">
    <property type="entry name" value="YceG"/>
    <property type="match status" value="1"/>
</dbReference>
<proteinExistence type="inferred from homology"/>
<dbReference type="InterPro" id="IPR003770">
    <property type="entry name" value="MLTG-like"/>
</dbReference>
<evidence type="ECO:0000256" key="3">
    <source>
        <dbReference type="ARBA" id="ARBA00022989"/>
    </source>
</evidence>
<keyword evidence="2 7" id="KW-0812">Transmembrane</keyword>
<organism evidence="9 10">
    <name type="scientific">Frondihabitans australicus</name>
    <dbReference type="NCBI Taxonomy" id="386892"/>
    <lineage>
        <taxon>Bacteria</taxon>
        <taxon>Bacillati</taxon>
        <taxon>Actinomycetota</taxon>
        <taxon>Actinomycetes</taxon>
        <taxon>Micrococcales</taxon>
        <taxon>Microbacteriaceae</taxon>
        <taxon>Frondihabitans</taxon>
    </lineage>
</organism>
<comment type="similarity">
    <text evidence="7">Belongs to the transglycosylase MltG family.</text>
</comment>